<dbReference type="EMBL" id="JAAXOX010000015">
    <property type="protein sequence ID" value="NKY24435.1"/>
    <property type="molecule type" value="Genomic_DNA"/>
</dbReference>
<name>A0A7X6KYB3_9CELL</name>
<proteinExistence type="predicted"/>
<reference evidence="2 3" key="1">
    <citation type="submission" date="2020-04" db="EMBL/GenBank/DDBJ databases">
        <title>MicrobeNet Type strains.</title>
        <authorList>
            <person name="Nicholson A.C."/>
        </authorList>
    </citation>
    <scope>NUCLEOTIDE SEQUENCE [LARGE SCALE GENOMIC DNA]</scope>
    <source>
        <strain evidence="2 3">ATCC BAA-788</strain>
    </source>
</reference>
<keyword evidence="3" id="KW-1185">Reference proteome</keyword>
<dbReference type="AlphaFoldDB" id="A0A7X6KYB3"/>
<accession>A0A7X6KYB3</accession>
<organism evidence="2 3">
    <name type="scientific">Cellulomonas denverensis</name>
    <dbReference type="NCBI Taxonomy" id="264297"/>
    <lineage>
        <taxon>Bacteria</taxon>
        <taxon>Bacillati</taxon>
        <taxon>Actinomycetota</taxon>
        <taxon>Actinomycetes</taxon>
        <taxon>Micrococcales</taxon>
        <taxon>Cellulomonadaceae</taxon>
        <taxon>Cellulomonas</taxon>
    </lineage>
</organism>
<evidence type="ECO:0000313" key="2">
    <source>
        <dbReference type="EMBL" id="NKY24435.1"/>
    </source>
</evidence>
<dbReference type="RefSeq" id="WP_168631554.1">
    <property type="nucleotide sequence ID" value="NZ_BONL01000021.1"/>
</dbReference>
<evidence type="ECO:0000313" key="3">
    <source>
        <dbReference type="Proteomes" id="UP000581206"/>
    </source>
</evidence>
<sequence length="221" mass="23911">MTGGTGQSWWHGGANGFGVGAEIVPAPECGRSWVPVSTDRELARADASVNTRPRGGTLYRVQPGTEPVAEPRDGSAAGWSTTDRVRVLAVEEVNPVLDCREHTRLCAPAMFWVDDSPVYDPEGHLLPSPAQRRRGVDPVRLRELGPWLPLVVLQGWLGQHEGELPGPEGAAWLVEQENRRLQALKENADRAAESVRNGRAAPGSPAGTPPEAAPRRRAHPR</sequence>
<feature type="region of interest" description="Disordered" evidence="1">
    <location>
        <begin position="44"/>
        <end position="78"/>
    </location>
</feature>
<dbReference type="Proteomes" id="UP000581206">
    <property type="component" value="Unassembled WGS sequence"/>
</dbReference>
<feature type="region of interest" description="Disordered" evidence="1">
    <location>
        <begin position="183"/>
        <end position="221"/>
    </location>
</feature>
<comment type="caution">
    <text evidence="2">The sequence shown here is derived from an EMBL/GenBank/DDBJ whole genome shotgun (WGS) entry which is preliminary data.</text>
</comment>
<gene>
    <name evidence="2" type="ORF">HGA03_17380</name>
</gene>
<protein>
    <submittedName>
        <fullName evidence="2">Uncharacterized protein</fullName>
    </submittedName>
</protein>
<evidence type="ECO:0000256" key="1">
    <source>
        <dbReference type="SAM" id="MobiDB-lite"/>
    </source>
</evidence>